<dbReference type="Proteomes" id="UP000095286">
    <property type="component" value="Unplaced"/>
</dbReference>
<evidence type="ECO:0000313" key="2">
    <source>
        <dbReference type="WBParaSite" id="RSKR_0001163100.1"/>
    </source>
</evidence>
<accession>A0AC35UHS7</accession>
<dbReference type="WBParaSite" id="RSKR_0001163100.1">
    <property type="protein sequence ID" value="RSKR_0001163100.1"/>
    <property type="gene ID" value="RSKR_0001163100"/>
</dbReference>
<organism evidence="1 2">
    <name type="scientific">Rhabditophanes sp. KR3021</name>
    <dbReference type="NCBI Taxonomy" id="114890"/>
    <lineage>
        <taxon>Eukaryota</taxon>
        <taxon>Metazoa</taxon>
        <taxon>Ecdysozoa</taxon>
        <taxon>Nematoda</taxon>
        <taxon>Chromadorea</taxon>
        <taxon>Rhabditida</taxon>
        <taxon>Tylenchina</taxon>
        <taxon>Panagrolaimomorpha</taxon>
        <taxon>Strongyloidoidea</taxon>
        <taxon>Alloionematidae</taxon>
        <taxon>Rhabditophanes</taxon>
    </lineage>
</organism>
<reference evidence="2" key="1">
    <citation type="submission" date="2016-11" db="UniProtKB">
        <authorList>
            <consortium name="WormBaseParasite"/>
        </authorList>
    </citation>
    <scope>IDENTIFICATION</scope>
    <source>
        <strain evidence="2">KR3021</strain>
    </source>
</reference>
<proteinExistence type="predicted"/>
<name>A0AC35UHS7_9BILA</name>
<evidence type="ECO:0000313" key="1">
    <source>
        <dbReference type="Proteomes" id="UP000095286"/>
    </source>
</evidence>
<protein>
    <submittedName>
        <fullName evidence="2">HYLS1_C domain-containing protein</fullName>
    </submittedName>
</protein>
<sequence length="261" mass="30755">MAVISQYTIEEVKSVLDDMGYVMDSPLLRDFIDAINENEENCFREHAEGGLFSDCKINEVDFLSDRNPFNSFKNAKTNKDIFKTPSKLSLSRNDNYKSYTPLHSSTTNLLLGRGQETLTKIYSEIEKCDRLLLQLTCDDDDFVELEKSMVTMDGEEYDDESNPVTYRQVIAENKAIRMKNEMSPCMRYKGQSEVPGRLDYRHDPVKKYHLYKKEWDKRPAPGEQKRLALRWKIREMMLKKDIPVYKKVHNKVAPRREEWRK</sequence>